<proteinExistence type="predicted"/>
<dbReference type="AlphaFoldDB" id="A0A1H2ZEG0"/>
<evidence type="ECO:0008006" key="3">
    <source>
        <dbReference type="Google" id="ProtNLM"/>
    </source>
</evidence>
<name>A0A1H2ZEG0_9FLAO</name>
<dbReference type="RefSeq" id="WP_090122476.1">
    <property type="nucleotide sequence ID" value="NZ_FNNJ01000003.1"/>
</dbReference>
<gene>
    <name evidence="1" type="ORF">SAMN05444411_103225</name>
</gene>
<dbReference type="STRING" id="762486.SAMN05444411_103225"/>
<dbReference type="PROSITE" id="PS51257">
    <property type="entry name" value="PROKAR_LIPOPROTEIN"/>
    <property type="match status" value="1"/>
</dbReference>
<evidence type="ECO:0000313" key="1">
    <source>
        <dbReference type="EMBL" id="SDX15756.1"/>
    </source>
</evidence>
<dbReference type="Proteomes" id="UP000199595">
    <property type="component" value="Unassembled WGS sequence"/>
</dbReference>
<accession>A0A1H2ZEG0</accession>
<sequence>MKKRFIFTLITVLFLTACSDKGEPALYNNLETYVELNSTLELDEVIACAASDKTNNNISYIFYYPIPGATDIQYFETTTLEVNPNDFSQYFPIDYQQEPVFNGYLERFVRDSDKEVWSIVTYITNGKLHKSNPIRLKHQTKPTEWTSNVNIDFTESTMPKFSWEDGTIKENAIYFEVISDEDNNLLSGTYTYDKWFQYYNLSNTVLNVTRTTPPNLIVNNEYNFTLMAVSEDNWVNLVIQKTFTAE</sequence>
<evidence type="ECO:0000313" key="2">
    <source>
        <dbReference type="Proteomes" id="UP000199595"/>
    </source>
</evidence>
<organism evidence="1 2">
    <name type="scientific">Lutibacter oricola</name>
    <dbReference type="NCBI Taxonomy" id="762486"/>
    <lineage>
        <taxon>Bacteria</taxon>
        <taxon>Pseudomonadati</taxon>
        <taxon>Bacteroidota</taxon>
        <taxon>Flavobacteriia</taxon>
        <taxon>Flavobacteriales</taxon>
        <taxon>Flavobacteriaceae</taxon>
        <taxon>Lutibacter</taxon>
    </lineage>
</organism>
<protein>
    <recommendedName>
        <fullName evidence="3">Lipoprotein</fullName>
    </recommendedName>
</protein>
<reference evidence="1 2" key="1">
    <citation type="submission" date="2016-10" db="EMBL/GenBank/DDBJ databases">
        <authorList>
            <person name="de Groot N.N."/>
        </authorList>
    </citation>
    <scope>NUCLEOTIDE SEQUENCE [LARGE SCALE GENOMIC DNA]</scope>
    <source>
        <strain evidence="1 2">DSM 24956</strain>
    </source>
</reference>
<keyword evidence="2" id="KW-1185">Reference proteome</keyword>
<dbReference type="OrthoDB" id="1177023at2"/>
<dbReference type="EMBL" id="FNNJ01000003">
    <property type="protein sequence ID" value="SDX15756.1"/>
    <property type="molecule type" value="Genomic_DNA"/>
</dbReference>